<dbReference type="GO" id="GO:0004622">
    <property type="term" value="F:phosphatidylcholine lysophospholipase activity"/>
    <property type="evidence" value="ECO:0007669"/>
    <property type="project" value="TreeGrafter"/>
</dbReference>
<dbReference type="InterPro" id="IPR051532">
    <property type="entry name" value="Ester_Hydrolysis_Enzymes"/>
</dbReference>
<keyword evidence="3" id="KW-1185">Reference proteome</keyword>
<evidence type="ECO:0000313" key="2">
    <source>
        <dbReference type="EMBL" id="AKJ67875.2"/>
    </source>
</evidence>
<dbReference type="AlphaFoldDB" id="A0A0G3ELL8"/>
<proteinExistence type="predicted"/>
<dbReference type="InterPro" id="IPR036514">
    <property type="entry name" value="SGNH_hydro_sf"/>
</dbReference>
<evidence type="ECO:0000313" key="3">
    <source>
        <dbReference type="Proteomes" id="UP000036700"/>
    </source>
</evidence>
<organism evidence="2 3">
    <name type="scientific">Pandoraea thiooxydans</name>
    <dbReference type="NCBI Taxonomy" id="445709"/>
    <lineage>
        <taxon>Bacteria</taxon>
        <taxon>Pseudomonadati</taxon>
        <taxon>Pseudomonadota</taxon>
        <taxon>Betaproteobacteria</taxon>
        <taxon>Burkholderiales</taxon>
        <taxon>Burkholderiaceae</taxon>
        <taxon>Pandoraea</taxon>
    </lineage>
</organism>
<dbReference type="CDD" id="cd01822">
    <property type="entry name" value="Lysophospholipase_L1_like"/>
    <property type="match status" value="1"/>
</dbReference>
<dbReference type="Proteomes" id="UP000036700">
    <property type="component" value="Chromosome"/>
</dbReference>
<dbReference type="PANTHER" id="PTHR30383:SF24">
    <property type="entry name" value="THIOESTERASE 1_PROTEASE 1_LYSOPHOSPHOLIPASE L1"/>
    <property type="match status" value="1"/>
</dbReference>
<protein>
    <submittedName>
        <fullName evidence="2">Arylesterase</fullName>
    </submittedName>
</protein>
<name>A0A0G3ELL8_9BURK</name>
<feature type="domain" description="SGNH hydrolase-type esterase" evidence="1">
    <location>
        <begin position="21"/>
        <end position="176"/>
    </location>
</feature>
<evidence type="ECO:0000259" key="1">
    <source>
        <dbReference type="Pfam" id="PF13472"/>
    </source>
</evidence>
<accession>A0A0G3ELL8</accession>
<dbReference type="KEGG" id="ptx:ABW99_06255"/>
<dbReference type="PANTHER" id="PTHR30383">
    <property type="entry name" value="THIOESTERASE 1/PROTEASE 1/LYSOPHOSPHOLIPASE L1"/>
    <property type="match status" value="1"/>
</dbReference>
<gene>
    <name evidence="2" type="ORF">ABW99_06255</name>
</gene>
<dbReference type="Gene3D" id="3.40.50.1110">
    <property type="entry name" value="SGNH hydrolase"/>
    <property type="match status" value="1"/>
</dbReference>
<dbReference type="InterPro" id="IPR013830">
    <property type="entry name" value="SGNH_hydro"/>
</dbReference>
<dbReference type="EMBL" id="CP011568">
    <property type="protein sequence ID" value="AKJ67875.2"/>
    <property type="molecule type" value="Genomic_DNA"/>
</dbReference>
<sequence length="207" mass="22553">MAAPLASAAPAQAPRTPVLLVLGDSLSAEYGIARGTGWVALLQQALIKDGFDYSVVNASISGDTTSDGMARLPALLSRYRPAITVIELGANDALRGIPLSLTERNLRDMVSAARHARSRVMLIGMRIPPNYGPDYTERFFNMFGAIAKAQRLAYTPFLLEGIAGRRDLFQEDQMHPLAVAQPYLLRNVWPALRPLLGKPRATKQIAQ</sequence>
<reference evidence="3" key="1">
    <citation type="submission" date="2015-06" db="EMBL/GenBank/DDBJ databases">
        <authorList>
            <person name="Lim Y.L."/>
            <person name="Ee R."/>
            <person name="Yong D."/>
            <person name="How K.Y."/>
            <person name="Yin W.F."/>
            <person name="Chan K.G."/>
        </authorList>
    </citation>
    <scope>NUCLEOTIDE SEQUENCE [LARGE SCALE GENOMIC DNA]</scope>
    <source>
        <strain evidence="3">DSM 25325</strain>
    </source>
</reference>
<dbReference type="Pfam" id="PF13472">
    <property type="entry name" value="Lipase_GDSL_2"/>
    <property type="match status" value="1"/>
</dbReference>
<dbReference type="STRING" id="445709.ABW99_06255"/>
<dbReference type="SUPFAM" id="SSF52266">
    <property type="entry name" value="SGNH hydrolase"/>
    <property type="match status" value="1"/>
</dbReference>